<feature type="transmembrane region" description="Helical" evidence="1">
    <location>
        <begin position="81"/>
        <end position="105"/>
    </location>
</feature>
<dbReference type="HOGENOM" id="CLU_067222_0_0_1"/>
<dbReference type="InParanoid" id="D8QQL3"/>
<name>D8QQL3_SELML</name>
<dbReference type="EMBL" id="GL377565">
    <property type="protein sequence ID" value="EFJ37816.1"/>
    <property type="molecule type" value="Genomic_DNA"/>
</dbReference>
<dbReference type="Pfam" id="PF24867">
    <property type="entry name" value="DUF7733"/>
    <property type="match status" value="1"/>
</dbReference>
<gene>
    <name evidence="3" type="ORF">SELMODRAFT_437397</name>
</gene>
<feature type="domain" description="DUF7733" evidence="2">
    <location>
        <begin position="25"/>
        <end position="211"/>
    </location>
</feature>
<keyword evidence="1" id="KW-1133">Transmembrane helix</keyword>
<evidence type="ECO:0000256" key="1">
    <source>
        <dbReference type="SAM" id="Phobius"/>
    </source>
</evidence>
<dbReference type="OMA" id="PKNTRRT"/>
<evidence type="ECO:0000313" key="3">
    <source>
        <dbReference type="EMBL" id="EFJ37816.1"/>
    </source>
</evidence>
<keyword evidence="1" id="KW-0812">Transmembrane</keyword>
<dbReference type="PANTHER" id="PTHR33829">
    <property type="entry name" value="OSJNBA0044M19.10 PROTEIN"/>
    <property type="match status" value="1"/>
</dbReference>
<dbReference type="PANTHER" id="PTHR33829:SF1">
    <property type="entry name" value="TRANSMEMBRANE PROTEIN"/>
    <property type="match status" value="1"/>
</dbReference>
<dbReference type="AlphaFoldDB" id="D8QQL3"/>
<dbReference type="InterPro" id="IPR056635">
    <property type="entry name" value="DUF7733"/>
</dbReference>
<feature type="transmembrane region" description="Helical" evidence="1">
    <location>
        <begin position="20"/>
        <end position="38"/>
    </location>
</feature>
<feature type="transmembrane region" description="Helical" evidence="1">
    <location>
        <begin position="44"/>
        <end position="61"/>
    </location>
</feature>
<dbReference type="KEGG" id="smo:SELMODRAFT_437397"/>
<protein>
    <recommendedName>
        <fullName evidence="2">DUF7733 domain-containing protein</fullName>
    </recommendedName>
</protein>
<dbReference type="Gramene" id="EFJ37816">
    <property type="protein sequence ID" value="EFJ37816"/>
    <property type="gene ID" value="SELMODRAFT_437397"/>
</dbReference>
<sequence length="226" mass="25514">MAAKNEQEKARPSSTPIRSVLLYACYLAAIFYASDGFIPIPELQFAAFASFYLFALAKLAFPPVTATRPPQAYTGFKLKILRYYVSVAAVIGLVLPLALLLVGLYRGDRQLFRSVVPHTALLVFQIMSERVAGSSDAVSFPIRAFVPIAYNARRLFTIWSWMDVEFARPGGGGGWERFAKFVAVANMVFWSFNLFCFLLPLFLPLAMRSYYEHAIRKEKLETQRID</sequence>
<dbReference type="OrthoDB" id="1906194at2759"/>
<keyword evidence="1" id="KW-0472">Membrane</keyword>
<evidence type="ECO:0000313" key="4">
    <source>
        <dbReference type="Proteomes" id="UP000001514"/>
    </source>
</evidence>
<feature type="transmembrane region" description="Helical" evidence="1">
    <location>
        <begin position="187"/>
        <end position="207"/>
    </location>
</feature>
<accession>D8QQL3</accession>
<organism evidence="4">
    <name type="scientific">Selaginella moellendorffii</name>
    <name type="common">Spikemoss</name>
    <dbReference type="NCBI Taxonomy" id="88036"/>
    <lineage>
        <taxon>Eukaryota</taxon>
        <taxon>Viridiplantae</taxon>
        <taxon>Streptophyta</taxon>
        <taxon>Embryophyta</taxon>
        <taxon>Tracheophyta</taxon>
        <taxon>Lycopodiopsida</taxon>
        <taxon>Selaginellales</taxon>
        <taxon>Selaginellaceae</taxon>
        <taxon>Selaginella</taxon>
    </lineage>
</organism>
<proteinExistence type="predicted"/>
<dbReference type="eggNOG" id="ENOG502QU47">
    <property type="taxonomic scope" value="Eukaryota"/>
</dbReference>
<reference evidence="3 4" key="1">
    <citation type="journal article" date="2011" name="Science">
        <title>The Selaginella genome identifies genetic changes associated with the evolution of vascular plants.</title>
        <authorList>
            <person name="Banks J.A."/>
            <person name="Nishiyama T."/>
            <person name="Hasebe M."/>
            <person name="Bowman J.L."/>
            <person name="Gribskov M."/>
            <person name="dePamphilis C."/>
            <person name="Albert V.A."/>
            <person name="Aono N."/>
            <person name="Aoyama T."/>
            <person name="Ambrose B.A."/>
            <person name="Ashton N.W."/>
            <person name="Axtell M.J."/>
            <person name="Barker E."/>
            <person name="Barker M.S."/>
            <person name="Bennetzen J.L."/>
            <person name="Bonawitz N.D."/>
            <person name="Chapple C."/>
            <person name="Cheng C."/>
            <person name="Correa L.G."/>
            <person name="Dacre M."/>
            <person name="DeBarry J."/>
            <person name="Dreyer I."/>
            <person name="Elias M."/>
            <person name="Engstrom E.M."/>
            <person name="Estelle M."/>
            <person name="Feng L."/>
            <person name="Finet C."/>
            <person name="Floyd S.K."/>
            <person name="Frommer W.B."/>
            <person name="Fujita T."/>
            <person name="Gramzow L."/>
            <person name="Gutensohn M."/>
            <person name="Harholt J."/>
            <person name="Hattori M."/>
            <person name="Heyl A."/>
            <person name="Hirai T."/>
            <person name="Hiwatashi Y."/>
            <person name="Ishikawa M."/>
            <person name="Iwata M."/>
            <person name="Karol K.G."/>
            <person name="Koehler B."/>
            <person name="Kolukisaoglu U."/>
            <person name="Kubo M."/>
            <person name="Kurata T."/>
            <person name="Lalonde S."/>
            <person name="Li K."/>
            <person name="Li Y."/>
            <person name="Litt A."/>
            <person name="Lyons E."/>
            <person name="Manning G."/>
            <person name="Maruyama T."/>
            <person name="Michael T.P."/>
            <person name="Mikami K."/>
            <person name="Miyazaki S."/>
            <person name="Morinaga S."/>
            <person name="Murata T."/>
            <person name="Mueller-Roeber B."/>
            <person name="Nelson D.R."/>
            <person name="Obara M."/>
            <person name="Oguri Y."/>
            <person name="Olmstead R.G."/>
            <person name="Onodera N."/>
            <person name="Petersen B.L."/>
            <person name="Pils B."/>
            <person name="Prigge M."/>
            <person name="Rensing S.A."/>
            <person name="Riano-Pachon D.M."/>
            <person name="Roberts A.W."/>
            <person name="Sato Y."/>
            <person name="Scheller H.V."/>
            <person name="Schulz B."/>
            <person name="Schulz C."/>
            <person name="Shakirov E.V."/>
            <person name="Shibagaki N."/>
            <person name="Shinohara N."/>
            <person name="Shippen D.E."/>
            <person name="Soerensen I."/>
            <person name="Sotooka R."/>
            <person name="Sugimoto N."/>
            <person name="Sugita M."/>
            <person name="Sumikawa N."/>
            <person name="Tanurdzic M."/>
            <person name="Theissen G."/>
            <person name="Ulvskov P."/>
            <person name="Wakazuki S."/>
            <person name="Weng J.K."/>
            <person name="Willats W.W."/>
            <person name="Wipf D."/>
            <person name="Wolf P.G."/>
            <person name="Yang L."/>
            <person name="Zimmer A.D."/>
            <person name="Zhu Q."/>
            <person name="Mitros T."/>
            <person name="Hellsten U."/>
            <person name="Loque D."/>
            <person name="Otillar R."/>
            <person name="Salamov A."/>
            <person name="Schmutz J."/>
            <person name="Shapiro H."/>
            <person name="Lindquist E."/>
            <person name="Lucas S."/>
            <person name="Rokhsar D."/>
            <person name="Grigoriev I.V."/>
        </authorList>
    </citation>
    <scope>NUCLEOTIDE SEQUENCE [LARGE SCALE GENOMIC DNA]</scope>
</reference>
<evidence type="ECO:0000259" key="2">
    <source>
        <dbReference type="Pfam" id="PF24867"/>
    </source>
</evidence>
<keyword evidence="4" id="KW-1185">Reference proteome</keyword>
<dbReference type="Proteomes" id="UP000001514">
    <property type="component" value="Unassembled WGS sequence"/>
</dbReference>